<reference evidence="3" key="1">
    <citation type="submission" date="2021-01" db="EMBL/GenBank/DDBJ databases">
        <title>Whole genome shotgun sequence of Actinoplanes cyaneus NBRC 14990.</title>
        <authorList>
            <person name="Komaki H."/>
            <person name="Tamura T."/>
        </authorList>
    </citation>
    <scope>NUCLEOTIDE SEQUENCE</scope>
    <source>
        <strain evidence="3">NBRC 14990</strain>
    </source>
</reference>
<dbReference type="PANTHER" id="PTHR43102:SF2">
    <property type="entry name" value="GAF DOMAIN-CONTAINING PROTEIN"/>
    <property type="match status" value="1"/>
</dbReference>
<dbReference type="Proteomes" id="UP000619479">
    <property type="component" value="Unassembled WGS sequence"/>
</dbReference>
<dbReference type="AlphaFoldDB" id="A0A919IRU2"/>
<protein>
    <recommendedName>
        <fullName evidence="2">GAF domain-containing protein</fullName>
    </recommendedName>
</protein>
<dbReference type="Pfam" id="PF01590">
    <property type="entry name" value="GAF"/>
    <property type="match status" value="1"/>
</dbReference>
<dbReference type="InterPro" id="IPR003018">
    <property type="entry name" value="GAF"/>
</dbReference>
<evidence type="ECO:0000259" key="2">
    <source>
        <dbReference type="SMART" id="SM00065"/>
    </source>
</evidence>
<feature type="region of interest" description="Disordered" evidence="1">
    <location>
        <begin position="1"/>
        <end position="21"/>
    </location>
</feature>
<evidence type="ECO:0000313" key="4">
    <source>
        <dbReference type="Proteomes" id="UP000619479"/>
    </source>
</evidence>
<evidence type="ECO:0000256" key="1">
    <source>
        <dbReference type="SAM" id="MobiDB-lite"/>
    </source>
</evidence>
<feature type="domain" description="GAF" evidence="2">
    <location>
        <begin position="29"/>
        <end position="179"/>
    </location>
</feature>
<keyword evidence="4" id="KW-1185">Reference proteome</keyword>
<proteinExistence type="predicted"/>
<dbReference type="EMBL" id="BOMH01000036">
    <property type="protein sequence ID" value="GID66895.1"/>
    <property type="molecule type" value="Genomic_DNA"/>
</dbReference>
<dbReference type="PANTHER" id="PTHR43102">
    <property type="entry name" value="SLR1143 PROTEIN"/>
    <property type="match status" value="1"/>
</dbReference>
<evidence type="ECO:0000313" key="3">
    <source>
        <dbReference type="EMBL" id="GID66895.1"/>
    </source>
</evidence>
<sequence>MGSRAEPDRGVLISGPTPAEADAPVMEMTHGGLSRVAADRLAALTVCGARAASAVIHLAEGRHMRLIGGYNLAAGFEPMQQVPTSSTLAGLVLRTGFPLVIDDVEADDRVPADAPARAVGIRSYAGFPVRDPAGAIVGVCAVMDYRTRHWQPDELTAVDNGAQACTAFVAEQRAREAEHRQRRYLDTMLDSLDTGVAACAADGCLALVNRSLRERLGMPSEVTDLDKWANWLPITTPDGTRWTAPRCPCGER</sequence>
<dbReference type="RefSeq" id="WP_239175123.1">
    <property type="nucleotide sequence ID" value="NZ_BAAAUC010000001.1"/>
</dbReference>
<name>A0A919IRU2_9ACTN</name>
<comment type="caution">
    <text evidence="3">The sequence shown here is derived from an EMBL/GenBank/DDBJ whole genome shotgun (WGS) entry which is preliminary data.</text>
</comment>
<dbReference type="SUPFAM" id="SSF55781">
    <property type="entry name" value="GAF domain-like"/>
    <property type="match status" value="1"/>
</dbReference>
<dbReference type="Gene3D" id="3.30.450.40">
    <property type="match status" value="1"/>
</dbReference>
<dbReference type="SMART" id="SM00065">
    <property type="entry name" value="GAF"/>
    <property type="match status" value="1"/>
</dbReference>
<accession>A0A919IRU2</accession>
<gene>
    <name evidence="3" type="ORF">Acy02nite_47760</name>
</gene>
<organism evidence="3 4">
    <name type="scientific">Actinoplanes cyaneus</name>
    <dbReference type="NCBI Taxonomy" id="52696"/>
    <lineage>
        <taxon>Bacteria</taxon>
        <taxon>Bacillati</taxon>
        <taxon>Actinomycetota</taxon>
        <taxon>Actinomycetes</taxon>
        <taxon>Micromonosporales</taxon>
        <taxon>Micromonosporaceae</taxon>
        <taxon>Actinoplanes</taxon>
    </lineage>
</organism>
<dbReference type="InterPro" id="IPR029016">
    <property type="entry name" value="GAF-like_dom_sf"/>
</dbReference>